<keyword evidence="6" id="KW-0862">Zinc</keyword>
<dbReference type="PIRSF" id="PIRSF032522">
    <property type="entry name" value="TcaA"/>
    <property type="match status" value="1"/>
</dbReference>
<keyword evidence="9" id="KW-0046">Antibiotic resistance</keyword>
<keyword evidence="3 11" id="KW-0812">Transmembrane</keyword>
<reference evidence="15 16" key="1">
    <citation type="submission" date="2018-01" db="EMBL/GenBank/DDBJ databases">
        <title>Bacillus asahii Genome sequencing and assembly.</title>
        <authorList>
            <person name="Jiang H."/>
            <person name="Feng Y."/>
            <person name="Zhao F."/>
            <person name="Lin X."/>
        </authorList>
    </citation>
    <scope>NUCLEOTIDE SEQUENCE [LARGE SCALE GENOMIC DNA]</scope>
    <source>
        <strain evidence="15 16">OM18</strain>
    </source>
</reference>
<evidence type="ECO:0000256" key="8">
    <source>
        <dbReference type="ARBA" id="ARBA00023136"/>
    </source>
</evidence>
<accession>A0A3Q9RMI6</accession>
<evidence type="ECO:0000313" key="16">
    <source>
        <dbReference type="Proteomes" id="UP000283095"/>
    </source>
</evidence>
<dbReference type="PANTHER" id="PTHR40038">
    <property type="entry name" value="MEMBRANE-ASSOCIATED PROTEIN TCAA"/>
    <property type="match status" value="1"/>
</dbReference>
<evidence type="ECO:0000259" key="12">
    <source>
        <dbReference type="Pfam" id="PF22813"/>
    </source>
</evidence>
<dbReference type="InterPro" id="IPR054528">
    <property type="entry name" value="TcaA_5th"/>
</dbReference>
<evidence type="ECO:0000256" key="11">
    <source>
        <dbReference type="SAM" id="Phobius"/>
    </source>
</evidence>
<evidence type="ECO:0000256" key="9">
    <source>
        <dbReference type="ARBA" id="ARBA00023251"/>
    </source>
</evidence>
<dbReference type="InterPro" id="IPR023599">
    <property type="entry name" value="Mem_prot_TcaA"/>
</dbReference>
<evidence type="ECO:0000259" key="13">
    <source>
        <dbReference type="Pfam" id="PF22819"/>
    </source>
</evidence>
<dbReference type="Pfam" id="PF22819">
    <property type="entry name" value="TcaA_5th"/>
    <property type="match status" value="1"/>
</dbReference>
<evidence type="ECO:0000256" key="7">
    <source>
        <dbReference type="ARBA" id="ARBA00022989"/>
    </source>
</evidence>
<dbReference type="RefSeq" id="WP_127760297.1">
    <property type="nucleotide sequence ID" value="NZ_CP026095.1"/>
</dbReference>
<name>A0A3Q9RMI6_9BACI</name>
<dbReference type="InterPro" id="IPR054529">
    <property type="entry name" value="TcaA_2nd"/>
</dbReference>
<dbReference type="GO" id="GO:0005886">
    <property type="term" value="C:plasma membrane"/>
    <property type="evidence" value="ECO:0007669"/>
    <property type="project" value="UniProtKB-SubCell"/>
</dbReference>
<organism evidence="15 16">
    <name type="scientific">Peribacillus asahii</name>
    <dbReference type="NCBI Taxonomy" id="228899"/>
    <lineage>
        <taxon>Bacteria</taxon>
        <taxon>Bacillati</taxon>
        <taxon>Bacillota</taxon>
        <taxon>Bacilli</taxon>
        <taxon>Bacillales</taxon>
        <taxon>Bacillaceae</taxon>
        <taxon>Peribacillus</taxon>
    </lineage>
</organism>
<dbReference type="KEGG" id="pasa:BAOM_2311"/>
<keyword evidence="4" id="KW-0479">Metal-binding</keyword>
<proteinExistence type="inferred from homology"/>
<feature type="domain" description="TcaA 4th" evidence="14">
    <location>
        <begin position="266"/>
        <end position="336"/>
    </location>
</feature>
<keyword evidence="8 10" id="KW-0472">Membrane</keyword>
<evidence type="ECO:0000256" key="3">
    <source>
        <dbReference type="ARBA" id="ARBA00022692"/>
    </source>
</evidence>
<keyword evidence="7 11" id="KW-1133">Transmembrane helix</keyword>
<evidence type="ECO:0000313" key="15">
    <source>
        <dbReference type="EMBL" id="AZV42920.1"/>
    </source>
</evidence>
<evidence type="ECO:0000256" key="10">
    <source>
        <dbReference type="PIRNR" id="PIRNR032522"/>
    </source>
</evidence>
<sequence>MKSCENCGMPLRKDEQVCGHCRENQEQQDKVKKISVSIPFEKILNNLKWKPLSKKGKTLVFTSLIFLAILIGIHLTISSLINPMSVVEEFEKAVLEKDAKQLASIINKGQKNYSISEKEAASYISYLTKQNNFTTIDNQLKMQANELDDSHEFVPIPITDKHGNHLVILNKDYKKKWLFYDQYYLEFYPFSLTVTSNLPNTEVFVNDKKVTKIQAAEEPVSIGFVFPGEYQFKGTFKGEYGDITKEENINLTEGNGNSFSVYLQLDGQYVSISSNHDDAILYVNGKSTGQTVNELESIGPVNMDGSIKLHAERKVNGKTIKTDVIPVTDESGIDLAFEEEEEEEYEYVAASTDTKFVDEVSQFMNDFYIAGVQAINSRNISVAEAYHDPSGTSLGEAKEYLKSIEKRGITEEFISMSLIDLQEAEGGYKVTTQEDYKIFYGNGAKKYKKFQTLYYLTKVDGKLKVHSLLKTEEIESKDL</sequence>
<dbReference type="GO" id="GO:0046677">
    <property type="term" value="P:response to antibiotic"/>
    <property type="evidence" value="ECO:0007669"/>
    <property type="project" value="UniProtKB-KW"/>
</dbReference>
<dbReference type="InterPro" id="IPR054530">
    <property type="entry name" value="TcaA_4th"/>
</dbReference>
<dbReference type="Pfam" id="PF22813">
    <property type="entry name" value="TcaA_2nd"/>
    <property type="match status" value="1"/>
</dbReference>
<keyword evidence="5" id="KW-0863">Zinc-finger</keyword>
<evidence type="ECO:0000256" key="5">
    <source>
        <dbReference type="ARBA" id="ARBA00022771"/>
    </source>
</evidence>
<evidence type="ECO:0000256" key="4">
    <source>
        <dbReference type="ARBA" id="ARBA00022723"/>
    </source>
</evidence>
<comment type="subcellular location">
    <subcellularLocation>
        <location evidence="1 10">Cell membrane</location>
        <topology evidence="1 10">Single-pass membrane protein</topology>
    </subcellularLocation>
</comment>
<dbReference type="OrthoDB" id="1682769at2"/>
<feature type="domain" description="TcaA protein NTF2-like" evidence="13">
    <location>
        <begin position="358"/>
        <end position="468"/>
    </location>
</feature>
<dbReference type="AlphaFoldDB" id="A0A3Q9RMI6"/>
<comment type="similarity">
    <text evidence="10">Belongs to the tcaA family.</text>
</comment>
<dbReference type="PANTHER" id="PTHR40038:SF1">
    <property type="entry name" value="MEMBRANE-ASSOCIATED PROTEIN TCAA"/>
    <property type="match status" value="1"/>
</dbReference>
<feature type="domain" description="TcaA 4th" evidence="14">
    <location>
        <begin position="192"/>
        <end position="257"/>
    </location>
</feature>
<evidence type="ECO:0000259" key="14">
    <source>
        <dbReference type="Pfam" id="PF22820"/>
    </source>
</evidence>
<feature type="domain" description="TcaA second" evidence="12">
    <location>
        <begin position="83"/>
        <end position="186"/>
    </location>
</feature>
<evidence type="ECO:0000256" key="2">
    <source>
        <dbReference type="ARBA" id="ARBA00022475"/>
    </source>
</evidence>
<feature type="transmembrane region" description="Helical" evidence="11">
    <location>
        <begin position="58"/>
        <end position="77"/>
    </location>
</feature>
<keyword evidence="2 10" id="KW-1003">Cell membrane</keyword>
<dbReference type="Proteomes" id="UP000283095">
    <property type="component" value="Chromosome"/>
</dbReference>
<protein>
    <recommendedName>
        <fullName evidence="10">Membrane-associated protein</fullName>
    </recommendedName>
</protein>
<gene>
    <name evidence="15" type="ORF">BAOM_2311</name>
</gene>
<dbReference type="GO" id="GO:0008270">
    <property type="term" value="F:zinc ion binding"/>
    <property type="evidence" value="ECO:0007669"/>
    <property type="project" value="UniProtKB-KW"/>
</dbReference>
<evidence type="ECO:0000256" key="1">
    <source>
        <dbReference type="ARBA" id="ARBA00004162"/>
    </source>
</evidence>
<dbReference type="Pfam" id="PF22820">
    <property type="entry name" value="TcaA_3rd_4th"/>
    <property type="match status" value="2"/>
</dbReference>
<dbReference type="EMBL" id="CP026095">
    <property type="protein sequence ID" value="AZV42920.1"/>
    <property type="molecule type" value="Genomic_DNA"/>
</dbReference>
<evidence type="ECO:0000256" key="6">
    <source>
        <dbReference type="ARBA" id="ARBA00022833"/>
    </source>
</evidence>